<accession>A0AAE0ULW4</accession>
<dbReference type="AlphaFoldDB" id="A0AAE0ULW4"/>
<feature type="compositionally biased region" description="Acidic residues" evidence="1">
    <location>
        <begin position="42"/>
        <end position="54"/>
    </location>
</feature>
<dbReference type="Proteomes" id="UP001274896">
    <property type="component" value="Unassembled WGS sequence"/>
</dbReference>
<evidence type="ECO:0000256" key="1">
    <source>
        <dbReference type="SAM" id="MobiDB-lite"/>
    </source>
</evidence>
<reference evidence="2" key="1">
    <citation type="submission" date="2023-06" db="EMBL/GenBank/DDBJ databases">
        <title>Male Hemibagrus guttatus genome.</title>
        <authorList>
            <person name="Bian C."/>
        </authorList>
    </citation>
    <scope>NUCLEOTIDE SEQUENCE</scope>
    <source>
        <strain evidence="2">Male_cb2023</strain>
        <tissue evidence="2">Muscle</tissue>
    </source>
</reference>
<keyword evidence="3" id="KW-1185">Reference proteome</keyword>
<feature type="non-terminal residue" evidence="2">
    <location>
        <position position="1"/>
    </location>
</feature>
<name>A0AAE0ULW4_9TELE</name>
<comment type="caution">
    <text evidence="2">The sequence shown here is derived from an EMBL/GenBank/DDBJ whole genome shotgun (WGS) entry which is preliminary data.</text>
</comment>
<feature type="compositionally biased region" description="Basic and acidic residues" evidence="1">
    <location>
        <begin position="95"/>
        <end position="129"/>
    </location>
</feature>
<feature type="region of interest" description="Disordered" evidence="1">
    <location>
        <begin position="1"/>
        <end position="149"/>
    </location>
</feature>
<evidence type="ECO:0000313" key="2">
    <source>
        <dbReference type="EMBL" id="KAK3512054.1"/>
    </source>
</evidence>
<gene>
    <name evidence="2" type="ORF">QTP70_028655</name>
</gene>
<organism evidence="2 3">
    <name type="scientific">Hemibagrus guttatus</name>
    <dbReference type="NCBI Taxonomy" id="175788"/>
    <lineage>
        <taxon>Eukaryota</taxon>
        <taxon>Metazoa</taxon>
        <taxon>Chordata</taxon>
        <taxon>Craniata</taxon>
        <taxon>Vertebrata</taxon>
        <taxon>Euteleostomi</taxon>
        <taxon>Actinopterygii</taxon>
        <taxon>Neopterygii</taxon>
        <taxon>Teleostei</taxon>
        <taxon>Ostariophysi</taxon>
        <taxon>Siluriformes</taxon>
        <taxon>Bagridae</taxon>
        <taxon>Hemibagrus</taxon>
    </lineage>
</organism>
<dbReference type="EMBL" id="JAUCMX010000024">
    <property type="protein sequence ID" value="KAK3512054.1"/>
    <property type="molecule type" value="Genomic_DNA"/>
</dbReference>
<evidence type="ECO:0000313" key="3">
    <source>
        <dbReference type="Proteomes" id="UP001274896"/>
    </source>
</evidence>
<feature type="compositionally biased region" description="Acidic residues" evidence="1">
    <location>
        <begin position="139"/>
        <end position="149"/>
    </location>
</feature>
<feature type="compositionally biased region" description="Acidic residues" evidence="1">
    <location>
        <begin position="63"/>
        <end position="87"/>
    </location>
</feature>
<sequence>MPELRAGAQKNGAMSKVKSKKRNVEEDEEKLFTTDGGHLDDRDEGDDDLSDSEESVFSGLEDSGSDDESGDDDEEAEEINLAEEADVNENGKSVSEADRSETSGKHQDQKDKNRKPQKEKQVAETEGKRVKSSGSAQVDEYDQDTSDEE</sequence>
<protein>
    <submittedName>
        <fullName evidence="2">Uncharacterized protein</fullName>
    </submittedName>
</protein>
<proteinExistence type="predicted"/>